<dbReference type="PANTHER" id="PTHR10434">
    <property type="entry name" value="1-ACYL-SN-GLYCEROL-3-PHOSPHATE ACYLTRANSFERASE"/>
    <property type="match status" value="1"/>
</dbReference>
<keyword evidence="3 4" id="KW-0012">Acyltransferase</keyword>
<dbReference type="PANTHER" id="PTHR10434:SF9">
    <property type="entry name" value="PHOSPHOLIPID_GLYCEROL ACYLTRANSFERASE DOMAIN-CONTAINING PROTEIN"/>
    <property type="match status" value="1"/>
</dbReference>
<dbReference type="InterPro" id="IPR002123">
    <property type="entry name" value="Plipid/glycerol_acylTrfase"/>
</dbReference>
<evidence type="ECO:0000313" key="4">
    <source>
        <dbReference type="EMBL" id="APG03455.1"/>
    </source>
</evidence>
<keyword evidence="2" id="KW-0808">Transferase</keyword>
<dbReference type="RefSeq" id="WP_046966490.1">
    <property type="nucleotide sequence ID" value="NZ_CP017480.1"/>
</dbReference>
<reference evidence="5" key="1">
    <citation type="submission" date="2016-09" db="EMBL/GenBank/DDBJ databases">
        <authorList>
            <person name="Lysoe E."/>
        </authorList>
    </citation>
    <scope>NUCLEOTIDE SEQUENCE [LARGE SCALE GENOMIC DNA]</scope>
    <source>
        <strain evidence="5">LJ96T</strain>
    </source>
</reference>
<organism evidence="4 5">
    <name type="scientific">Luteibacter rhizovicinus DSM 16549</name>
    <dbReference type="NCBI Taxonomy" id="1440763"/>
    <lineage>
        <taxon>Bacteria</taxon>
        <taxon>Pseudomonadati</taxon>
        <taxon>Pseudomonadota</taxon>
        <taxon>Gammaproteobacteria</taxon>
        <taxon>Lysobacterales</taxon>
        <taxon>Rhodanobacteraceae</taxon>
        <taxon>Luteibacter</taxon>
    </lineage>
</organism>
<proteinExistence type="predicted"/>
<evidence type="ECO:0000256" key="3">
    <source>
        <dbReference type="ARBA" id="ARBA00023315"/>
    </source>
</evidence>
<dbReference type="Pfam" id="PF01553">
    <property type="entry name" value="Acyltransferase"/>
    <property type="match status" value="1"/>
</dbReference>
<comment type="pathway">
    <text evidence="1">Lipid metabolism.</text>
</comment>
<dbReference type="EMBL" id="CP017480">
    <property type="protein sequence ID" value="APG03455.1"/>
    <property type="molecule type" value="Genomic_DNA"/>
</dbReference>
<dbReference type="SMART" id="SM00563">
    <property type="entry name" value="PlsC"/>
    <property type="match status" value="1"/>
</dbReference>
<sequence length="195" mass="21882">MSPYPEHLAPNIPSLPNSWWMRLSRWAIRRSGWRLVGELPNLPKVVVIGAPHSSYWDGVWGLLMKSAMGLDLGVMIKREVLNGPFGPIVRRLGMVPIDRKAATDVVGQMVERFATREKMWLGIAPEGTRKPVKQWKSGFLRIARTANVPIVPIFIDYPTKTFTVGSLIETTGDTEADMTRIRAMFAGYQGKHRAA</sequence>
<keyword evidence="5" id="KW-1185">Reference proteome</keyword>
<dbReference type="STRING" id="1440763.BJI69_05665"/>
<dbReference type="SUPFAM" id="SSF69593">
    <property type="entry name" value="Glycerol-3-phosphate (1)-acyltransferase"/>
    <property type="match status" value="1"/>
</dbReference>
<dbReference type="GO" id="GO:0003841">
    <property type="term" value="F:1-acylglycerol-3-phosphate O-acyltransferase activity"/>
    <property type="evidence" value="ECO:0007669"/>
    <property type="project" value="TreeGrafter"/>
</dbReference>
<dbReference type="Proteomes" id="UP000182987">
    <property type="component" value="Chromosome"/>
</dbReference>
<evidence type="ECO:0000256" key="2">
    <source>
        <dbReference type="ARBA" id="ARBA00022679"/>
    </source>
</evidence>
<dbReference type="KEGG" id="lrz:BJI69_05665"/>
<evidence type="ECO:0000313" key="5">
    <source>
        <dbReference type="Proteomes" id="UP000182987"/>
    </source>
</evidence>
<dbReference type="GO" id="GO:0006654">
    <property type="term" value="P:phosphatidic acid biosynthetic process"/>
    <property type="evidence" value="ECO:0007669"/>
    <property type="project" value="TreeGrafter"/>
</dbReference>
<protein>
    <submittedName>
        <fullName evidence="4">Acyltransferase</fullName>
    </submittedName>
</protein>
<accession>A0A0G9HFV4</accession>
<gene>
    <name evidence="4" type="ORF">BJI69_05665</name>
</gene>
<evidence type="ECO:0000256" key="1">
    <source>
        <dbReference type="ARBA" id="ARBA00005189"/>
    </source>
</evidence>
<dbReference type="PATRIC" id="fig|1440763.5.peg.514"/>
<dbReference type="AlphaFoldDB" id="A0A0G9HFV4"/>
<name>A0A0G9HFV4_9GAMM</name>